<dbReference type="CDD" id="cd06225">
    <property type="entry name" value="HAMP"/>
    <property type="match status" value="1"/>
</dbReference>
<feature type="domain" description="HAMP" evidence="9">
    <location>
        <begin position="205"/>
        <end position="258"/>
    </location>
</feature>
<dbReference type="SMART" id="SM00304">
    <property type="entry name" value="HAMP"/>
    <property type="match status" value="1"/>
</dbReference>
<keyword evidence="3 7" id="KW-0472">Membrane</keyword>
<keyword evidence="7" id="KW-1133">Transmembrane helix</keyword>
<dbReference type="PRINTS" id="PR00260">
    <property type="entry name" value="CHEMTRNSDUCR"/>
</dbReference>
<dbReference type="Gene3D" id="6.10.340.10">
    <property type="match status" value="1"/>
</dbReference>
<feature type="domain" description="Methyl-accepting transducer" evidence="8">
    <location>
        <begin position="277"/>
        <end position="527"/>
    </location>
</feature>
<dbReference type="PROSITE" id="PS50885">
    <property type="entry name" value="HAMP"/>
    <property type="match status" value="1"/>
</dbReference>
<evidence type="ECO:0000256" key="1">
    <source>
        <dbReference type="ARBA" id="ARBA00004236"/>
    </source>
</evidence>
<reference evidence="10 11" key="1">
    <citation type="submission" date="2023-09" db="EMBL/GenBank/DDBJ databases">
        <title>Different Types of Thermotolerant Ring-Cleaving Dioxygenases derived from Aeribacillus composti HB-1 applied for multiple aromatic hydrocarbons removal.</title>
        <authorList>
            <person name="Cao L."/>
            <person name="Li M."/>
            <person name="Ma T."/>
        </authorList>
    </citation>
    <scope>NUCLEOTIDE SEQUENCE [LARGE SCALE GENOMIC DNA]</scope>
    <source>
        <strain evidence="10 11">HB-1</strain>
    </source>
</reference>
<dbReference type="SUPFAM" id="SSF58104">
    <property type="entry name" value="Methyl-accepting chemotaxis protein (MCP) signaling domain"/>
    <property type="match status" value="1"/>
</dbReference>
<evidence type="ECO:0000259" key="9">
    <source>
        <dbReference type="PROSITE" id="PS50885"/>
    </source>
</evidence>
<comment type="subcellular location">
    <subcellularLocation>
        <location evidence="1">Cell membrane</location>
    </subcellularLocation>
</comment>
<sequence length="565" mass="64049">MKKKRKNMSIGERIPLFVRLILFALILLISSITVVGYTAYQKASETTFNLIEDRLKREVYMTDIAASNLLYAYVNSSDDFFERFDKEVVQRQSSQLIQDGLNADFFFVRNEKATPFSVSVKTKTQIPAEIVKEITKKNSGIIHKSFNGQDYTLAFKEMQELKGIFLLAVPTESFIKPVHELAYNTIWIGIISVLFMMGILFLAVRSMTKPLTILREKMRKMREGDIQLDLNINTNLPEILSLIKSFKQLAGYLGMMIQRINTTTENLFSTGRKLKHSSDDVLTLHTNLVEAIEMVKNGAQQTASSSEESAKVFHSMKNTVQTVLERIERLFSSAQGMNRSANTGEQNMRQMIESLNRFEKECKTMSKTIQSVRDHSTAIEKVVEMIYAISEKTKLLSLNATIEAARAGEEGKGFAIVAEEVRKLAEQSSKATEDIAQSVKMMDDISQSAYQQFKLILELVQNHLEVAGKSRLSFDQLVDEIGKVNEILSETRHSLHTLDDWLPKMEQSAENFLSVSQETFASAEQMQSVAKVQMEQIRETHAIGLTLMELSESLKSTTNKFQLKS</sequence>
<comment type="similarity">
    <text evidence="5">Belongs to the methyl-accepting chemotaxis (MCP) protein family.</text>
</comment>
<proteinExistence type="inferred from homology"/>
<dbReference type="RefSeq" id="WP_311066325.1">
    <property type="nucleotide sequence ID" value="NZ_CP134501.1"/>
</dbReference>
<dbReference type="Proteomes" id="UP001303701">
    <property type="component" value="Chromosome"/>
</dbReference>
<evidence type="ECO:0000256" key="3">
    <source>
        <dbReference type="ARBA" id="ARBA00023136"/>
    </source>
</evidence>
<evidence type="ECO:0000313" key="11">
    <source>
        <dbReference type="Proteomes" id="UP001303701"/>
    </source>
</evidence>
<evidence type="ECO:0000256" key="2">
    <source>
        <dbReference type="ARBA" id="ARBA00022475"/>
    </source>
</evidence>
<keyword evidence="7" id="KW-0812">Transmembrane</keyword>
<dbReference type="InterPro" id="IPR003660">
    <property type="entry name" value="HAMP_dom"/>
</dbReference>
<feature type="transmembrane region" description="Helical" evidence="7">
    <location>
        <begin position="20"/>
        <end position="40"/>
    </location>
</feature>
<gene>
    <name evidence="10" type="ORF">RI196_12725</name>
</gene>
<keyword evidence="2" id="KW-1003">Cell membrane</keyword>
<dbReference type="InterPro" id="IPR004089">
    <property type="entry name" value="MCPsignal_dom"/>
</dbReference>
<evidence type="ECO:0000259" key="8">
    <source>
        <dbReference type="PROSITE" id="PS50111"/>
    </source>
</evidence>
<dbReference type="SMART" id="SM00283">
    <property type="entry name" value="MA"/>
    <property type="match status" value="1"/>
</dbReference>
<accession>A0ABY9W7L4</accession>
<keyword evidence="4 6" id="KW-0807">Transducer</keyword>
<feature type="transmembrane region" description="Helical" evidence="7">
    <location>
        <begin position="186"/>
        <end position="204"/>
    </location>
</feature>
<evidence type="ECO:0000256" key="4">
    <source>
        <dbReference type="ARBA" id="ARBA00023224"/>
    </source>
</evidence>
<dbReference type="Gene3D" id="1.10.287.950">
    <property type="entry name" value="Methyl-accepting chemotaxis protein"/>
    <property type="match status" value="1"/>
</dbReference>
<dbReference type="PANTHER" id="PTHR32089:SF112">
    <property type="entry name" value="LYSOZYME-LIKE PROTEIN-RELATED"/>
    <property type="match status" value="1"/>
</dbReference>
<name>A0ABY9W7L4_9BACI</name>
<dbReference type="GeneID" id="301126851"/>
<protein>
    <submittedName>
        <fullName evidence="10">Methyl-accepting chemotaxis protein</fullName>
    </submittedName>
</protein>
<evidence type="ECO:0000256" key="5">
    <source>
        <dbReference type="ARBA" id="ARBA00029447"/>
    </source>
</evidence>
<dbReference type="PROSITE" id="PS50111">
    <property type="entry name" value="CHEMOTAXIS_TRANSDUC_2"/>
    <property type="match status" value="1"/>
</dbReference>
<evidence type="ECO:0000256" key="6">
    <source>
        <dbReference type="PROSITE-ProRule" id="PRU00284"/>
    </source>
</evidence>
<organism evidence="10 11">
    <name type="scientific">Aeribacillus composti</name>
    <dbReference type="NCBI Taxonomy" id="1868734"/>
    <lineage>
        <taxon>Bacteria</taxon>
        <taxon>Bacillati</taxon>
        <taxon>Bacillota</taxon>
        <taxon>Bacilli</taxon>
        <taxon>Bacillales</taxon>
        <taxon>Bacillaceae</taxon>
        <taxon>Aeribacillus</taxon>
    </lineage>
</organism>
<dbReference type="PANTHER" id="PTHR32089">
    <property type="entry name" value="METHYL-ACCEPTING CHEMOTAXIS PROTEIN MCPB"/>
    <property type="match status" value="1"/>
</dbReference>
<dbReference type="EMBL" id="CP134501">
    <property type="protein sequence ID" value="WNF32139.1"/>
    <property type="molecule type" value="Genomic_DNA"/>
</dbReference>
<dbReference type="Pfam" id="PF00015">
    <property type="entry name" value="MCPsignal"/>
    <property type="match status" value="1"/>
</dbReference>
<evidence type="ECO:0000256" key="7">
    <source>
        <dbReference type="SAM" id="Phobius"/>
    </source>
</evidence>
<keyword evidence="11" id="KW-1185">Reference proteome</keyword>
<dbReference type="InterPro" id="IPR004090">
    <property type="entry name" value="Chemotax_Me-accpt_rcpt"/>
</dbReference>
<evidence type="ECO:0000313" key="10">
    <source>
        <dbReference type="EMBL" id="WNF32139.1"/>
    </source>
</evidence>